<evidence type="ECO:0000313" key="2">
    <source>
        <dbReference type="Proteomes" id="UP000000771"/>
    </source>
</evidence>
<proteinExistence type="predicted"/>
<accession>C7M0Y8</accession>
<protein>
    <submittedName>
        <fullName evidence="1">Uncharacterized protein</fullName>
    </submittedName>
</protein>
<dbReference type="AlphaFoldDB" id="C7M0Y8"/>
<name>C7M0Y8_ACIFD</name>
<dbReference type="STRING" id="525909.Afer_1730"/>
<organism evidence="1 2">
    <name type="scientific">Acidimicrobium ferrooxidans (strain DSM 10331 / JCM 15462 / NBRC 103882 / ICP)</name>
    <dbReference type="NCBI Taxonomy" id="525909"/>
    <lineage>
        <taxon>Bacteria</taxon>
        <taxon>Bacillati</taxon>
        <taxon>Actinomycetota</taxon>
        <taxon>Acidimicrobiia</taxon>
        <taxon>Acidimicrobiales</taxon>
        <taxon>Acidimicrobiaceae</taxon>
        <taxon>Acidimicrobium</taxon>
    </lineage>
</organism>
<sequence length="58" mass="5948">MTLVGSVPPQGSRGQRNVGLPGADLGGFLAAMALRQCVGLDGVVRVTDPVFVKKEGQP</sequence>
<dbReference type="KEGG" id="afo:Afer_1730"/>
<dbReference type="RefSeq" id="WP_015799125.1">
    <property type="nucleotide sequence ID" value="NC_013124.1"/>
</dbReference>
<keyword evidence="2" id="KW-1185">Reference proteome</keyword>
<gene>
    <name evidence="1" type="ordered locus">Afer_1730</name>
</gene>
<dbReference type="Proteomes" id="UP000000771">
    <property type="component" value="Chromosome"/>
</dbReference>
<dbReference type="EMBL" id="CP001631">
    <property type="protein sequence ID" value="ACU54646.1"/>
    <property type="molecule type" value="Genomic_DNA"/>
</dbReference>
<dbReference type="HOGENOM" id="CLU_2968778_0_0_11"/>
<reference evidence="1 2" key="1">
    <citation type="journal article" date="2009" name="Stand. Genomic Sci.">
        <title>Complete genome sequence of Acidimicrobium ferrooxidans type strain (ICP).</title>
        <authorList>
            <person name="Clum A."/>
            <person name="Nolan M."/>
            <person name="Lang E."/>
            <person name="Glavina Del Rio T."/>
            <person name="Tice H."/>
            <person name="Copeland A."/>
            <person name="Cheng J.F."/>
            <person name="Lucas S."/>
            <person name="Chen F."/>
            <person name="Bruce D."/>
            <person name="Goodwin L."/>
            <person name="Pitluck S."/>
            <person name="Ivanova N."/>
            <person name="Mavrommatis K."/>
            <person name="Mikhailova N."/>
            <person name="Pati A."/>
            <person name="Chen A."/>
            <person name="Palaniappan K."/>
            <person name="Goker M."/>
            <person name="Spring S."/>
            <person name="Land M."/>
            <person name="Hauser L."/>
            <person name="Chang Y.J."/>
            <person name="Jeffries C.C."/>
            <person name="Chain P."/>
            <person name="Bristow J."/>
            <person name="Eisen J.A."/>
            <person name="Markowitz V."/>
            <person name="Hugenholtz P."/>
            <person name="Kyrpides N.C."/>
            <person name="Klenk H.P."/>
            <person name="Lapidus A."/>
        </authorList>
    </citation>
    <scope>NUCLEOTIDE SEQUENCE [LARGE SCALE GENOMIC DNA]</scope>
    <source>
        <strain evidence="2">DSM 10331 / JCM 15462 / NBRC 103882 / ICP</strain>
    </source>
</reference>
<evidence type="ECO:0000313" key="1">
    <source>
        <dbReference type="EMBL" id="ACU54646.1"/>
    </source>
</evidence>